<dbReference type="InterPro" id="IPR050525">
    <property type="entry name" value="ECM_Assembly_Org"/>
</dbReference>
<dbReference type="EMBL" id="JBJQND010000014">
    <property type="protein sequence ID" value="KAL3856130.1"/>
    <property type="molecule type" value="Genomic_DNA"/>
</dbReference>
<proteinExistence type="predicted"/>
<dbReference type="Pfam" id="PF00092">
    <property type="entry name" value="VWA"/>
    <property type="match status" value="1"/>
</dbReference>
<dbReference type="PROSITE" id="PS50234">
    <property type="entry name" value="VWFA"/>
    <property type="match status" value="1"/>
</dbReference>
<evidence type="ECO:0000313" key="2">
    <source>
        <dbReference type="EMBL" id="KAL3856130.1"/>
    </source>
</evidence>
<accession>A0ABD3V3B6</accession>
<feature type="domain" description="VWFA" evidence="1">
    <location>
        <begin position="15"/>
        <end position="115"/>
    </location>
</feature>
<evidence type="ECO:0000313" key="3">
    <source>
        <dbReference type="Proteomes" id="UP001634394"/>
    </source>
</evidence>
<dbReference type="Gene3D" id="3.40.50.410">
    <property type="entry name" value="von Willebrand factor, type A domain"/>
    <property type="match status" value="1"/>
</dbReference>
<keyword evidence="3" id="KW-1185">Reference proteome</keyword>
<evidence type="ECO:0000259" key="1">
    <source>
        <dbReference type="PROSITE" id="PS50234"/>
    </source>
</evidence>
<dbReference type="SUPFAM" id="SSF53300">
    <property type="entry name" value="vWA-like"/>
    <property type="match status" value="1"/>
</dbReference>
<dbReference type="PANTHER" id="PTHR24020">
    <property type="entry name" value="COLLAGEN ALPHA"/>
    <property type="match status" value="1"/>
</dbReference>
<dbReference type="PANTHER" id="PTHR24020:SF84">
    <property type="entry name" value="VWFA DOMAIN-CONTAINING PROTEIN"/>
    <property type="match status" value="1"/>
</dbReference>
<comment type="caution">
    <text evidence="2">The sequence shown here is derived from an EMBL/GenBank/DDBJ whole genome shotgun (WGS) entry which is preliminary data.</text>
</comment>
<feature type="non-terminal residue" evidence="2">
    <location>
        <position position="1"/>
    </location>
</feature>
<name>A0ABD3V3B6_SINWO</name>
<sequence length="115" mass="13326">IKNDTNEERCTRIVEMVFVIDSSRSIWINYFKQQLEFVKHLVSAFDVGQGKTRIGAINFSNRHMAEFHLNSYDSKEDILNAVSNVQYTAEDMSNTFDALRLIRTEAFSAVNFRPI</sequence>
<organism evidence="2 3">
    <name type="scientific">Sinanodonta woodiana</name>
    <name type="common">Chinese pond mussel</name>
    <name type="synonym">Anodonta woodiana</name>
    <dbReference type="NCBI Taxonomy" id="1069815"/>
    <lineage>
        <taxon>Eukaryota</taxon>
        <taxon>Metazoa</taxon>
        <taxon>Spiralia</taxon>
        <taxon>Lophotrochozoa</taxon>
        <taxon>Mollusca</taxon>
        <taxon>Bivalvia</taxon>
        <taxon>Autobranchia</taxon>
        <taxon>Heteroconchia</taxon>
        <taxon>Palaeoheterodonta</taxon>
        <taxon>Unionida</taxon>
        <taxon>Unionoidea</taxon>
        <taxon>Unionidae</taxon>
        <taxon>Unioninae</taxon>
        <taxon>Sinanodonta</taxon>
    </lineage>
</organism>
<gene>
    <name evidence="2" type="ORF">ACJMK2_015323</name>
</gene>
<dbReference type="Proteomes" id="UP001634394">
    <property type="component" value="Unassembled WGS sequence"/>
</dbReference>
<protein>
    <recommendedName>
        <fullName evidence="1">VWFA domain-containing protein</fullName>
    </recommendedName>
</protein>
<dbReference type="InterPro" id="IPR036465">
    <property type="entry name" value="vWFA_dom_sf"/>
</dbReference>
<dbReference type="AlphaFoldDB" id="A0ABD3V3B6"/>
<dbReference type="InterPro" id="IPR002035">
    <property type="entry name" value="VWF_A"/>
</dbReference>
<reference evidence="2 3" key="1">
    <citation type="submission" date="2024-11" db="EMBL/GenBank/DDBJ databases">
        <title>Chromosome-level genome assembly of the freshwater bivalve Anodonta woodiana.</title>
        <authorList>
            <person name="Chen X."/>
        </authorList>
    </citation>
    <scope>NUCLEOTIDE SEQUENCE [LARGE SCALE GENOMIC DNA]</scope>
    <source>
        <strain evidence="2">MN2024</strain>
        <tissue evidence="2">Gills</tissue>
    </source>
</reference>